<evidence type="ECO:0000256" key="6">
    <source>
        <dbReference type="RuleBase" id="RU361153"/>
    </source>
</evidence>
<name>A0A919U8S3_9ACTN</name>
<accession>A0A919U8S3</accession>
<dbReference type="Gene3D" id="3.20.20.80">
    <property type="entry name" value="Glycosidases"/>
    <property type="match status" value="1"/>
</dbReference>
<feature type="signal peptide" evidence="7">
    <location>
        <begin position="1"/>
        <end position="25"/>
    </location>
</feature>
<gene>
    <name evidence="9" type="ORF">Dsi01nite_040730</name>
</gene>
<organism evidence="9 10">
    <name type="scientific">Dactylosporangium siamense</name>
    <dbReference type="NCBI Taxonomy" id="685454"/>
    <lineage>
        <taxon>Bacteria</taxon>
        <taxon>Bacillati</taxon>
        <taxon>Actinomycetota</taxon>
        <taxon>Actinomycetes</taxon>
        <taxon>Micromonosporales</taxon>
        <taxon>Micromonosporaceae</taxon>
        <taxon>Dactylosporangium</taxon>
    </lineage>
</organism>
<keyword evidence="3 6" id="KW-0378">Hydrolase</keyword>
<evidence type="ECO:0000256" key="4">
    <source>
        <dbReference type="ARBA" id="ARBA00023295"/>
    </source>
</evidence>
<dbReference type="SMART" id="SM00060">
    <property type="entry name" value="FN3"/>
    <property type="match status" value="1"/>
</dbReference>
<dbReference type="Pfam" id="PF00041">
    <property type="entry name" value="fn3"/>
    <property type="match status" value="1"/>
</dbReference>
<protein>
    <recommendedName>
        <fullName evidence="2">cellulase</fullName>
        <ecNumber evidence="2">3.2.1.4</ecNumber>
    </recommendedName>
</protein>
<dbReference type="InterPro" id="IPR001547">
    <property type="entry name" value="Glyco_hydro_5"/>
</dbReference>
<dbReference type="Proteomes" id="UP000660611">
    <property type="component" value="Unassembled WGS sequence"/>
</dbReference>
<dbReference type="EC" id="3.2.1.4" evidence="2"/>
<dbReference type="SUPFAM" id="SSF49265">
    <property type="entry name" value="Fibronectin type III"/>
    <property type="match status" value="1"/>
</dbReference>
<evidence type="ECO:0000313" key="9">
    <source>
        <dbReference type="EMBL" id="GIG46032.1"/>
    </source>
</evidence>
<reference evidence="9" key="1">
    <citation type="submission" date="2021-01" db="EMBL/GenBank/DDBJ databases">
        <title>Whole genome shotgun sequence of Dactylosporangium siamense NBRC 106093.</title>
        <authorList>
            <person name="Komaki H."/>
            <person name="Tamura T."/>
        </authorList>
    </citation>
    <scope>NUCLEOTIDE SEQUENCE</scope>
    <source>
        <strain evidence="9">NBRC 106093</strain>
    </source>
</reference>
<keyword evidence="5" id="KW-0624">Polysaccharide degradation</keyword>
<keyword evidence="7" id="KW-0732">Signal</keyword>
<dbReference type="InterPro" id="IPR036116">
    <property type="entry name" value="FN3_sf"/>
</dbReference>
<evidence type="ECO:0000256" key="7">
    <source>
        <dbReference type="SAM" id="SignalP"/>
    </source>
</evidence>
<dbReference type="SUPFAM" id="SSF51445">
    <property type="entry name" value="(Trans)glycosidases"/>
    <property type="match status" value="1"/>
</dbReference>
<proteinExistence type="inferred from homology"/>
<dbReference type="GO" id="GO:0009251">
    <property type="term" value="P:glucan catabolic process"/>
    <property type="evidence" value="ECO:0007669"/>
    <property type="project" value="TreeGrafter"/>
</dbReference>
<dbReference type="InterPro" id="IPR017853">
    <property type="entry name" value="GH"/>
</dbReference>
<dbReference type="Pfam" id="PF00150">
    <property type="entry name" value="Cellulase"/>
    <property type="match status" value="1"/>
</dbReference>
<evidence type="ECO:0000256" key="3">
    <source>
        <dbReference type="ARBA" id="ARBA00022801"/>
    </source>
</evidence>
<dbReference type="PROSITE" id="PS00659">
    <property type="entry name" value="GLYCOSYL_HYDROL_F5"/>
    <property type="match status" value="1"/>
</dbReference>
<keyword evidence="4 6" id="KW-0326">Glycosidase</keyword>
<evidence type="ECO:0000256" key="5">
    <source>
        <dbReference type="ARBA" id="ARBA00023326"/>
    </source>
</evidence>
<dbReference type="CDD" id="cd00063">
    <property type="entry name" value="FN3"/>
    <property type="match status" value="1"/>
</dbReference>
<comment type="caution">
    <text evidence="9">The sequence shown here is derived from an EMBL/GenBank/DDBJ whole genome shotgun (WGS) entry which is preliminary data.</text>
</comment>
<comment type="similarity">
    <text evidence="6">Belongs to the glycosyl hydrolase 5 (cellulase A) family.</text>
</comment>
<evidence type="ECO:0000256" key="2">
    <source>
        <dbReference type="ARBA" id="ARBA00012601"/>
    </source>
</evidence>
<dbReference type="RefSeq" id="WP_203847824.1">
    <property type="nucleotide sequence ID" value="NZ_BAAAVW010000012.1"/>
</dbReference>
<dbReference type="PROSITE" id="PS50853">
    <property type="entry name" value="FN3"/>
    <property type="match status" value="1"/>
</dbReference>
<dbReference type="InterPro" id="IPR013783">
    <property type="entry name" value="Ig-like_fold"/>
</dbReference>
<dbReference type="PANTHER" id="PTHR34142:SF1">
    <property type="entry name" value="GLYCOSIDE HYDROLASE FAMILY 5 DOMAIN-CONTAINING PROTEIN"/>
    <property type="match status" value="1"/>
</dbReference>
<evidence type="ECO:0000256" key="1">
    <source>
        <dbReference type="ARBA" id="ARBA00000966"/>
    </source>
</evidence>
<comment type="catalytic activity">
    <reaction evidence="1">
        <text>Endohydrolysis of (1-&gt;4)-beta-D-glucosidic linkages in cellulose, lichenin and cereal beta-D-glucans.</text>
        <dbReference type="EC" id="3.2.1.4"/>
    </reaction>
</comment>
<dbReference type="Gene3D" id="2.60.40.10">
    <property type="entry name" value="Immunoglobulins"/>
    <property type="match status" value="1"/>
</dbReference>
<feature type="chain" id="PRO_5037066840" description="cellulase" evidence="7">
    <location>
        <begin position="26"/>
        <end position="428"/>
    </location>
</feature>
<dbReference type="PANTHER" id="PTHR34142">
    <property type="entry name" value="ENDO-BETA-1,4-GLUCANASE A"/>
    <property type="match status" value="1"/>
</dbReference>
<dbReference type="EMBL" id="BONQ01000060">
    <property type="protein sequence ID" value="GIG46032.1"/>
    <property type="molecule type" value="Genomic_DNA"/>
</dbReference>
<dbReference type="AlphaFoldDB" id="A0A919U8S3"/>
<evidence type="ECO:0000313" key="10">
    <source>
        <dbReference type="Proteomes" id="UP000660611"/>
    </source>
</evidence>
<feature type="domain" description="Fibronectin type-III" evidence="8">
    <location>
        <begin position="340"/>
        <end position="425"/>
    </location>
</feature>
<dbReference type="InterPro" id="IPR018087">
    <property type="entry name" value="Glyco_hydro_5_CS"/>
</dbReference>
<keyword evidence="10" id="KW-1185">Reference proteome</keyword>
<dbReference type="GO" id="GO:0008810">
    <property type="term" value="F:cellulase activity"/>
    <property type="evidence" value="ECO:0007669"/>
    <property type="project" value="UniProtKB-EC"/>
</dbReference>
<sequence length="428" mass="46519">MRSLVCALGVATLAGALLVPAPAHAETAAPRAGIQVRDGRLVEANGSDLVLRGVNHDVMWYPDRNGAFAGIKAAGANAVRIPLGIGHQWRRSSTEEIKKVVSLCKANRLICILDAHDTTGFGQDKKAATMAQAVKFWLDVRDAVIGEEDHVIVNIANEPFGNGATMPWVQQTTDAIRALRAAGFRHALMVDAPGWGQDESFVMRDNAEKVRAADPTGNTLFDIHMYGEFDTAAKVNSYLSSFTDRRLPILVGEFSGEHQWGDPDEDAIMAYAEARELGYFGWSWSGNDKQYSYLDLVDNFDAGKLTAWGRRFISGPNGLTTDTREATVYRNGTAAAPPRAPQQVRIVNVTSSTITIDWKPRRNSVFQVVAVDGAVETRVATTNRATVTLSKLRGSTDYTYAVYSRDLLGTRSPRSALVAAITPPARPA</sequence>
<evidence type="ECO:0000259" key="8">
    <source>
        <dbReference type="PROSITE" id="PS50853"/>
    </source>
</evidence>
<keyword evidence="5" id="KW-0119">Carbohydrate metabolism</keyword>
<dbReference type="InterPro" id="IPR003961">
    <property type="entry name" value="FN3_dom"/>
</dbReference>